<dbReference type="Proteomes" id="UP000192445">
    <property type="component" value="Chromosome"/>
</dbReference>
<evidence type="ECO:0000313" key="3">
    <source>
        <dbReference type="Proteomes" id="UP000192445"/>
    </source>
</evidence>
<evidence type="ECO:0000256" key="1">
    <source>
        <dbReference type="SAM" id="MobiDB-lite"/>
    </source>
</evidence>
<evidence type="ECO:0000313" key="2">
    <source>
        <dbReference type="EMBL" id="ARF66490.1"/>
    </source>
</evidence>
<accession>A0A1V0UN39</accession>
<proteinExistence type="predicted"/>
<protein>
    <submittedName>
        <fullName evidence="2">Uncharacterized protein</fullName>
    </submittedName>
</protein>
<dbReference type="STRING" id="1935.B1H20_32665"/>
<feature type="compositionally biased region" description="Basic and acidic residues" evidence="1">
    <location>
        <begin position="64"/>
        <end position="75"/>
    </location>
</feature>
<sequence length="75" mass="8320">MDWRPFGADRVRIDLACGVDTEGRRRGWYTVRVAAGSLRALGLHPDQPTARVTGPSPPRWWHAAAERDAGRGPWG</sequence>
<name>A0A1V0UN39_STRVN</name>
<organism evidence="2 3">
    <name type="scientific">Streptomyces violaceoruber</name>
    <dbReference type="NCBI Taxonomy" id="1935"/>
    <lineage>
        <taxon>Bacteria</taxon>
        <taxon>Bacillati</taxon>
        <taxon>Actinomycetota</taxon>
        <taxon>Actinomycetes</taxon>
        <taxon>Kitasatosporales</taxon>
        <taxon>Streptomycetaceae</taxon>
        <taxon>Streptomyces</taxon>
        <taxon>Streptomyces violaceoruber group</taxon>
    </lineage>
</organism>
<gene>
    <name evidence="2" type="ORF">B1H20_32665</name>
</gene>
<reference evidence="2 3" key="1">
    <citation type="submission" date="2017-03" db="EMBL/GenBank/DDBJ databases">
        <title>Complete Genome Sequence of a natural compounds producer, Streptomyces violaceus S21.</title>
        <authorList>
            <person name="Zhong C."/>
            <person name="Zhao Z."/>
            <person name="Fu J."/>
            <person name="Zong G."/>
            <person name="Qin R."/>
            <person name="Cao G."/>
        </authorList>
    </citation>
    <scope>NUCLEOTIDE SEQUENCE [LARGE SCALE GENOMIC DNA]</scope>
    <source>
        <strain evidence="2 3">S21</strain>
    </source>
</reference>
<dbReference type="KEGG" id="svu:B1H20_32665"/>
<dbReference type="EMBL" id="CP020570">
    <property type="protein sequence ID" value="ARF66490.1"/>
    <property type="molecule type" value="Genomic_DNA"/>
</dbReference>
<feature type="region of interest" description="Disordered" evidence="1">
    <location>
        <begin position="45"/>
        <end position="75"/>
    </location>
</feature>
<dbReference type="AlphaFoldDB" id="A0A1V0UN39"/>